<dbReference type="Pfam" id="PF04883">
    <property type="entry name" value="HK97-gp10_like"/>
    <property type="match status" value="1"/>
</dbReference>
<reference evidence="1 2" key="1">
    <citation type="submission" date="2020-08" db="EMBL/GenBank/DDBJ databases">
        <title>Cohnella phylogeny.</title>
        <authorList>
            <person name="Dunlap C."/>
        </authorList>
    </citation>
    <scope>NUCLEOTIDE SEQUENCE [LARGE SCALE GENOMIC DNA]</scope>
    <source>
        <strain evidence="1 2">DSM 25241</strain>
    </source>
</reference>
<evidence type="ECO:0000313" key="2">
    <source>
        <dbReference type="Proteomes" id="UP000535838"/>
    </source>
</evidence>
<organism evidence="1 2">
    <name type="scientific">Cohnella thailandensis</name>
    <dbReference type="NCBI Taxonomy" id="557557"/>
    <lineage>
        <taxon>Bacteria</taxon>
        <taxon>Bacillati</taxon>
        <taxon>Bacillota</taxon>
        <taxon>Bacilli</taxon>
        <taxon>Bacillales</taxon>
        <taxon>Paenibacillaceae</taxon>
        <taxon>Cohnella</taxon>
    </lineage>
</organism>
<proteinExistence type="predicted"/>
<name>A0A841SLG7_9BACL</name>
<accession>A0A841SLG7</accession>
<sequence>MAKWGSFDFGELKRMAGAFQKALDERVIERFIRDFLLEMAMRSLRKIKKRTPVDSGDLRRNWQVGRVERQGDAYVVEIYNNTDYAQFVEFGHRTGADLTQWVEGRFMMTISMQEIERELPRYLDKRMAELLNDLMNGRPPKKG</sequence>
<dbReference type="RefSeq" id="WP_185117997.1">
    <property type="nucleotide sequence ID" value="NZ_JACJVQ010000002.1"/>
</dbReference>
<comment type="caution">
    <text evidence="1">The sequence shown here is derived from an EMBL/GenBank/DDBJ whole genome shotgun (WGS) entry which is preliminary data.</text>
</comment>
<keyword evidence="2" id="KW-1185">Reference proteome</keyword>
<dbReference type="InterPro" id="IPR010064">
    <property type="entry name" value="HK97-gp10_tail"/>
</dbReference>
<dbReference type="AlphaFoldDB" id="A0A841SLG7"/>
<gene>
    <name evidence="1" type="ORF">H7B67_01315</name>
</gene>
<protein>
    <submittedName>
        <fullName evidence="1">HK97 gp10 family phage protein</fullName>
    </submittedName>
</protein>
<dbReference type="Proteomes" id="UP000535838">
    <property type="component" value="Unassembled WGS sequence"/>
</dbReference>
<dbReference type="EMBL" id="JACJVQ010000002">
    <property type="protein sequence ID" value="MBB6632764.1"/>
    <property type="molecule type" value="Genomic_DNA"/>
</dbReference>
<evidence type="ECO:0000313" key="1">
    <source>
        <dbReference type="EMBL" id="MBB6632764.1"/>
    </source>
</evidence>